<comment type="subcellular location">
    <subcellularLocation>
        <location evidence="1 7">Cell membrane</location>
        <topology evidence="1 7">Multi-pass membrane protein</topology>
    </subcellularLocation>
</comment>
<dbReference type="PROSITE" id="PS50928">
    <property type="entry name" value="ABC_TM1"/>
    <property type="match status" value="1"/>
</dbReference>
<keyword evidence="5 7" id="KW-1133">Transmembrane helix</keyword>
<keyword evidence="3" id="KW-1003">Cell membrane</keyword>
<dbReference type="InterPro" id="IPR051393">
    <property type="entry name" value="ABC_transporter_permease"/>
</dbReference>
<dbReference type="SUPFAM" id="SSF161098">
    <property type="entry name" value="MetI-like"/>
    <property type="match status" value="1"/>
</dbReference>
<protein>
    <submittedName>
        <fullName evidence="9">Sugar ABC transporter permease</fullName>
    </submittedName>
</protein>
<dbReference type="AlphaFoldDB" id="A0A0W1B254"/>
<dbReference type="OrthoDB" id="5174895at2"/>
<keyword evidence="2 7" id="KW-0813">Transport</keyword>
<dbReference type="Proteomes" id="UP000054709">
    <property type="component" value="Unassembled WGS sequence"/>
</dbReference>
<name>A0A0W1B254_9BACL</name>
<feature type="transmembrane region" description="Helical" evidence="7">
    <location>
        <begin position="76"/>
        <end position="97"/>
    </location>
</feature>
<dbReference type="Gene3D" id="1.10.3720.10">
    <property type="entry name" value="MetI-like"/>
    <property type="match status" value="1"/>
</dbReference>
<feature type="transmembrane region" description="Helical" evidence="7">
    <location>
        <begin position="204"/>
        <end position="226"/>
    </location>
</feature>
<keyword evidence="10" id="KW-1185">Reference proteome</keyword>
<dbReference type="EMBL" id="LCZJ02000018">
    <property type="protein sequence ID" value="KTD87654.1"/>
    <property type="molecule type" value="Genomic_DNA"/>
</dbReference>
<evidence type="ECO:0000256" key="6">
    <source>
        <dbReference type="ARBA" id="ARBA00023136"/>
    </source>
</evidence>
<evidence type="ECO:0000256" key="1">
    <source>
        <dbReference type="ARBA" id="ARBA00004651"/>
    </source>
</evidence>
<comment type="similarity">
    <text evidence="7">Belongs to the binding-protein-dependent transport system permease family.</text>
</comment>
<evidence type="ECO:0000256" key="4">
    <source>
        <dbReference type="ARBA" id="ARBA00022692"/>
    </source>
</evidence>
<sequence>MNKPNIFKREINYVLLLLPALLIYCTFFIFPTIKTALYSFTNWSDVHPVVVKFVGIDNYIALFKDSIYLTGIKNTLIYAVLAMLGQNLLAIPLAVFLNKRLKTKNLLRAAFFLPAVFSVLVIGFLWNFMYSPSDFGLINQLVVALGFERINFLGDPHLALYSVIIASVWQWVGYTMVIYLANLQSISTDYYEAAKIDRASGLQMFRYITLPLLLPAITFNTVMGMINGMKVFDIVYALTGGGPGYSTETIVSLMIKKGLSEGFYSYGAAFGIVFVILVGFITFIHFTLIKMWERR</sequence>
<accession>A0A0W1B254</accession>
<evidence type="ECO:0000313" key="10">
    <source>
        <dbReference type="Proteomes" id="UP000054709"/>
    </source>
</evidence>
<comment type="caution">
    <text evidence="9">The sequence shown here is derived from an EMBL/GenBank/DDBJ whole genome shotgun (WGS) entry which is preliminary data.</text>
</comment>
<dbReference type="InterPro" id="IPR000515">
    <property type="entry name" value="MetI-like"/>
</dbReference>
<feature type="transmembrane region" description="Helical" evidence="7">
    <location>
        <begin position="109"/>
        <end position="129"/>
    </location>
</feature>
<evidence type="ECO:0000313" key="9">
    <source>
        <dbReference type="EMBL" id="KTD87654.1"/>
    </source>
</evidence>
<feature type="transmembrane region" description="Helical" evidence="7">
    <location>
        <begin position="158"/>
        <end position="183"/>
    </location>
</feature>
<gene>
    <name evidence="9" type="ORF">UQ64_12700</name>
</gene>
<dbReference type="SUPFAM" id="SSF160964">
    <property type="entry name" value="MalF N-terminal region-like"/>
    <property type="match status" value="1"/>
</dbReference>
<dbReference type="PANTHER" id="PTHR30193:SF37">
    <property type="entry name" value="INNER MEMBRANE ABC TRANSPORTER PERMEASE PROTEIN YCJO"/>
    <property type="match status" value="1"/>
</dbReference>
<reference evidence="9 10" key="1">
    <citation type="journal article" date="2015" name="Int. Biodeterior. Biodegradation">
        <title>Physiological and genetic screening methods for the isolation of methyl tert-butyl ether-degrading bacteria for bioremediation purposes.</title>
        <authorList>
            <person name="Guisado I.M."/>
            <person name="Purswani J."/>
            <person name="Gonzalez Lopez J."/>
            <person name="Pozo C."/>
        </authorList>
    </citation>
    <scope>NUCLEOTIDE SEQUENCE [LARGE SCALE GENOMIC DNA]</scope>
    <source>
        <strain evidence="9 10">SH7</strain>
    </source>
</reference>
<dbReference type="GO" id="GO:0055085">
    <property type="term" value="P:transmembrane transport"/>
    <property type="evidence" value="ECO:0007669"/>
    <property type="project" value="InterPro"/>
</dbReference>
<feature type="transmembrane region" description="Helical" evidence="7">
    <location>
        <begin position="12"/>
        <end position="33"/>
    </location>
</feature>
<dbReference type="Pfam" id="PF00528">
    <property type="entry name" value="BPD_transp_1"/>
    <property type="match status" value="1"/>
</dbReference>
<dbReference type="CDD" id="cd06261">
    <property type="entry name" value="TM_PBP2"/>
    <property type="match status" value="1"/>
</dbReference>
<dbReference type="GO" id="GO:0005886">
    <property type="term" value="C:plasma membrane"/>
    <property type="evidence" value="ECO:0007669"/>
    <property type="project" value="UniProtKB-SubCell"/>
</dbReference>
<keyword evidence="6 7" id="KW-0472">Membrane</keyword>
<keyword evidence="4 7" id="KW-0812">Transmembrane</keyword>
<proteinExistence type="inferred from homology"/>
<evidence type="ECO:0000259" key="8">
    <source>
        <dbReference type="PROSITE" id="PS50928"/>
    </source>
</evidence>
<dbReference type="RefSeq" id="WP_060623172.1">
    <property type="nucleotide sequence ID" value="NZ_LCZJ02000018.1"/>
</dbReference>
<evidence type="ECO:0000256" key="5">
    <source>
        <dbReference type="ARBA" id="ARBA00022989"/>
    </source>
</evidence>
<feature type="domain" description="ABC transmembrane type-1" evidence="8">
    <location>
        <begin position="72"/>
        <end position="285"/>
    </location>
</feature>
<evidence type="ECO:0000256" key="7">
    <source>
        <dbReference type="RuleBase" id="RU363032"/>
    </source>
</evidence>
<dbReference type="PANTHER" id="PTHR30193">
    <property type="entry name" value="ABC TRANSPORTER PERMEASE PROTEIN"/>
    <property type="match status" value="1"/>
</dbReference>
<evidence type="ECO:0000256" key="3">
    <source>
        <dbReference type="ARBA" id="ARBA00022475"/>
    </source>
</evidence>
<dbReference type="InterPro" id="IPR035906">
    <property type="entry name" value="MetI-like_sf"/>
</dbReference>
<evidence type="ECO:0000256" key="2">
    <source>
        <dbReference type="ARBA" id="ARBA00022448"/>
    </source>
</evidence>
<feature type="transmembrane region" description="Helical" evidence="7">
    <location>
        <begin position="263"/>
        <end position="289"/>
    </location>
</feature>
<organism evidence="9 10">
    <name type="scientific">Paenibacillus etheri</name>
    <dbReference type="NCBI Taxonomy" id="1306852"/>
    <lineage>
        <taxon>Bacteria</taxon>
        <taxon>Bacillati</taxon>
        <taxon>Bacillota</taxon>
        <taxon>Bacilli</taxon>
        <taxon>Bacillales</taxon>
        <taxon>Paenibacillaceae</taxon>
        <taxon>Paenibacillus</taxon>
    </lineage>
</organism>